<evidence type="ECO:0000256" key="1">
    <source>
        <dbReference type="ARBA" id="ARBA00001946"/>
    </source>
</evidence>
<evidence type="ECO:0000256" key="3">
    <source>
        <dbReference type="ARBA" id="ARBA00012953"/>
    </source>
</evidence>
<comment type="cofactor">
    <cofactor evidence="1">
        <name>Mg(2+)</name>
        <dbReference type="ChEBI" id="CHEBI:18420"/>
    </cofactor>
</comment>
<dbReference type="SUPFAM" id="SSF142823">
    <property type="entry name" value="ComB-like"/>
    <property type="match status" value="1"/>
</dbReference>
<keyword evidence="5 8" id="KW-0378">Hydrolase</keyword>
<comment type="catalytic activity">
    <reaction evidence="7">
        <text>(2R)-O-phospho-3-sulfolactate + H2O = (2R)-3-sulfolactate + phosphate</text>
        <dbReference type="Rhea" id="RHEA:23416"/>
        <dbReference type="ChEBI" id="CHEBI:15377"/>
        <dbReference type="ChEBI" id="CHEBI:15597"/>
        <dbReference type="ChEBI" id="CHEBI:43474"/>
        <dbReference type="ChEBI" id="CHEBI:58738"/>
        <dbReference type="EC" id="3.1.3.71"/>
    </reaction>
</comment>
<evidence type="ECO:0000256" key="7">
    <source>
        <dbReference type="ARBA" id="ARBA00033711"/>
    </source>
</evidence>
<dbReference type="Gene3D" id="3.90.1560.10">
    <property type="entry name" value="ComB-like"/>
    <property type="match status" value="1"/>
</dbReference>
<keyword evidence="9" id="KW-1185">Reference proteome</keyword>
<evidence type="ECO:0000256" key="6">
    <source>
        <dbReference type="ARBA" id="ARBA00022842"/>
    </source>
</evidence>
<dbReference type="EMBL" id="QWKZ01000049">
    <property type="protein sequence ID" value="RIH85155.1"/>
    <property type="molecule type" value="Genomic_DNA"/>
</dbReference>
<dbReference type="InterPro" id="IPR005238">
    <property type="entry name" value="ComB-like"/>
</dbReference>
<keyword evidence="6" id="KW-0460">Magnesium</keyword>
<gene>
    <name evidence="8" type="primary">comB_2</name>
    <name evidence="8" type="ORF">Mlute_01664</name>
</gene>
<dbReference type="InterPro" id="IPR036702">
    <property type="entry name" value="ComB-like_sf"/>
</dbReference>
<dbReference type="EC" id="3.1.3.71" evidence="3"/>
<dbReference type="GO" id="GO:0050545">
    <property type="term" value="F:sulfopyruvate decarboxylase activity"/>
    <property type="evidence" value="ECO:0007669"/>
    <property type="project" value="TreeGrafter"/>
</dbReference>
<evidence type="ECO:0000313" key="8">
    <source>
        <dbReference type="EMBL" id="RIH85155.1"/>
    </source>
</evidence>
<evidence type="ECO:0000313" key="9">
    <source>
        <dbReference type="Proteomes" id="UP000265800"/>
    </source>
</evidence>
<organism evidence="8 9">
    <name type="scientific">Meiothermus luteus</name>
    <dbReference type="NCBI Taxonomy" id="2026184"/>
    <lineage>
        <taxon>Bacteria</taxon>
        <taxon>Thermotogati</taxon>
        <taxon>Deinococcota</taxon>
        <taxon>Deinococci</taxon>
        <taxon>Thermales</taxon>
        <taxon>Thermaceae</taxon>
        <taxon>Meiothermus</taxon>
    </lineage>
</organism>
<dbReference type="AlphaFoldDB" id="A0A399EMI0"/>
<accession>A0A399EMI0</accession>
<proteinExistence type="inferred from homology"/>
<dbReference type="PANTHER" id="PTHR37311">
    <property type="entry name" value="2-PHOSPHOSULFOLACTATE PHOSPHATASE-RELATED"/>
    <property type="match status" value="1"/>
</dbReference>
<dbReference type="PANTHER" id="PTHR37311:SF1">
    <property type="entry name" value="2-PHOSPHOSULFOLACTATE PHOSPHATASE-RELATED"/>
    <property type="match status" value="1"/>
</dbReference>
<protein>
    <recommendedName>
        <fullName evidence="4">Probable 2-phosphosulfolactate phosphatase</fullName>
        <ecNumber evidence="3">3.1.3.71</ecNumber>
    </recommendedName>
</protein>
<name>A0A399EMI0_9DEIN</name>
<dbReference type="RefSeq" id="WP_182482511.1">
    <property type="nucleotide sequence ID" value="NZ_QWKZ01000049.1"/>
</dbReference>
<comment type="similarity">
    <text evidence="2">Belongs to the ComB family.</text>
</comment>
<dbReference type="GO" id="GO:0050532">
    <property type="term" value="F:2-phosphosulfolactate phosphatase activity"/>
    <property type="evidence" value="ECO:0007669"/>
    <property type="project" value="UniProtKB-EC"/>
</dbReference>
<reference evidence="8 9" key="1">
    <citation type="submission" date="2018-08" db="EMBL/GenBank/DDBJ databases">
        <title>Meiothermus luteus KCTC 52599 genome sequencing project.</title>
        <authorList>
            <person name="Da Costa M.S."/>
            <person name="Albuquerque L."/>
            <person name="Raposo P."/>
            <person name="Froufe H.J.C."/>
            <person name="Barroso C.S."/>
            <person name="Egas C."/>
        </authorList>
    </citation>
    <scope>NUCLEOTIDE SEQUENCE [LARGE SCALE GENOMIC DNA]</scope>
    <source>
        <strain evidence="8 9">KCTC 52599</strain>
    </source>
</reference>
<dbReference type="Proteomes" id="UP000265800">
    <property type="component" value="Unassembled WGS sequence"/>
</dbReference>
<sequence>MKRVRVHPLPLEALPQAEVMLVVDVIRATSTATMFLEAGAQALWLTAGLEPARALKQNGELLAGEVGGLRPEGFDFGNSPREAALAELTGRTVIHATTNGTKAAHKAAGLAREVLLASLLNAPAAIQLASRLGSDVAILCAGKEGQVGMDDLYTAGVLAQGLLAEGFEPVGDGVQMALHLAQKPALPVLKASEAALALEREGLGADVDFCAQLGLSERVPRLLERRGPALVFG</sequence>
<evidence type="ECO:0000256" key="2">
    <source>
        <dbReference type="ARBA" id="ARBA00009997"/>
    </source>
</evidence>
<comment type="caution">
    <text evidence="8">The sequence shown here is derived from an EMBL/GenBank/DDBJ whole genome shotgun (WGS) entry which is preliminary data.</text>
</comment>
<evidence type="ECO:0000256" key="4">
    <source>
        <dbReference type="ARBA" id="ARBA00021948"/>
    </source>
</evidence>
<dbReference type="Pfam" id="PF04029">
    <property type="entry name" value="2-ph_phosp"/>
    <property type="match status" value="1"/>
</dbReference>
<dbReference type="GO" id="GO:0000287">
    <property type="term" value="F:magnesium ion binding"/>
    <property type="evidence" value="ECO:0007669"/>
    <property type="project" value="InterPro"/>
</dbReference>
<evidence type="ECO:0000256" key="5">
    <source>
        <dbReference type="ARBA" id="ARBA00022801"/>
    </source>
</evidence>